<keyword evidence="2 4" id="KW-0378">Hydrolase</keyword>
<evidence type="ECO:0000313" key="4">
    <source>
        <dbReference type="EMBL" id="SIT71199.1"/>
    </source>
</evidence>
<keyword evidence="5" id="KW-1185">Reference proteome</keyword>
<gene>
    <name evidence="4" type="ORF">SAMN05216526_1501</name>
</gene>
<proteinExistence type="predicted"/>
<dbReference type="InterPro" id="IPR050582">
    <property type="entry name" value="HAD-like_SerB"/>
</dbReference>
<dbReference type="PANTHER" id="PTHR43344:SF13">
    <property type="entry name" value="PHOSPHATASE RV3661-RELATED"/>
    <property type="match status" value="1"/>
</dbReference>
<dbReference type="Pfam" id="PF12710">
    <property type="entry name" value="HAD"/>
    <property type="match status" value="1"/>
</dbReference>
<dbReference type="GO" id="GO:0046872">
    <property type="term" value="F:metal ion binding"/>
    <property type="evidence" value="ECO:0007669"/>
    <property type="project" value="UniProtKB-KW"/>
</dbReference>
<dbReference type="Gene3D" id="3.40.50.1000">
    <property type="entry name" value="HAD superfamily/HAD-like"/>
    <property type="match status" value="1"/>
</dbReference>
<evidence type="ECO:0000256" key="3">
    <source>
        <dbReference type="ARBA" id="ARBA00022842"/>
    </source>
</evidence>
<dbReference type="EMBL" id="FTPK01000002">
    <property type="protein sequence ID" value="SIT71199.1"/>
    <property type="molecule type" value="Genomic_DNA"/>
</dbReference>
<sequence length="224" mass="25095">MVPLALFDLDNTLLSGDSDFEWGRFLADLGVVDGARHRARNEAFYDDYRAGRLDILAFCRFAFEPLARHPLSELLAWRQQFVLERIEPLIAPGAPDLLQKHREAGHVPVIITATNRFVTEPIAERLGVPHLLATEPEFAGQRYTGELAGVPCFQHGKVIRLQQWLEGQPDLGLADSWFYSDSHNDLPLLEQVAHPVAVDPDETLAEVARQRGWPSISLRDSAAV</sequence>
<accession>A0A1R3W3M8</accession>
<dbReference type="GO" id="GO:0016787">
    <property type="term" value="F:hydrolase activity"/>
    <property type="evidence" value="ECO:0007669"/>
    <property type="project" value="UniProtKB-KW"/>
</dbReference>
<name>A0A1R3W3M8_9GAMM</name>
<protein>
    <submittedName>
        <fullName evidence="4">HAD-superfamily subfamily IB hydrolase, TIGR01490</fullName>
    </submittedName>
</protein>
<keyword evidence="3" id="KW-0460">Magnesium</keyword>
<organism evidence="4 5">
    <name type="scientific">Ectothiorhodosinus mongolicus</name>
    <dbReference type="NCBI Taxonomy" id="233100"/>
    <lineage>
        <taxon>Bacteria</taxon>
        <taxon>Pseudomonadati</taxon>
        <taxon>Pseudomonadota</taxon>
        <taxon>Gammaproteobacteria</taxon>
        <taxon>Chromatiales</taxon>
        <taxon>Ectothiorhodospiraceae</taxon>
        <taxon>Ectothiorhodosinus</taxon>
    </lineage>
</organism>
<dbReference type="STRING" id="233100.SAMN05216526_1501"/>
<evidence type="ECO:0000313" key="5">
    <source>
        <dbReference type="Proteomes" id="UP000223759"/>
    </source>
</evidence>
<dbReference type="SUPFAM" id="SSF56784">
    <property type="entry name" value="HAD-like"/>
    <property type="match status" value="1"/>
</dbReference>
<keyword evidence="1" id="KW-0479">Metal-binding</keyword>
<dbReference type="InterPro" id="IPR006385">
    <property type="entry name" value="HAD_hydro_SerB1"/>
</dbReference>
<dbReference type="NCBIfam" id="TIGR01488">
    <property type="entry name" value="HAD-SF-IB"/>
    <property type="match status" value="1"/>
</dbReference>
<dbReference type="CDD" id="cd02612">
    <property type="entry name" value="HAD_PGPPase"/>
    <property type="match status" value="1"/>
</dbReference>
<dbReference type="InterPro" id="IPR036412">
    <property type="entry name" value="HAD-like_sf"/>
</dbReference>
<dbReference type="InterPro" id="IPR023214">
    <property type="entry name" value="HAD_sf"/>
</dbReference>
<dbReference type="PANTHER" id="PTHR43344">
    <property type="entry name" value="PHOSPHOSERINE PHOSPHATASE"/>
    <property type="match status" value="1"/>
</dbReference>
<dbReference type="Proteomes" id="UP000223759">
    <property type="component" value="Unassembled WGS sequence"/>
</dbReference>
<evidence type="ECO:0000256" key="2">
    <source>
        <dbReference type="ARBA" id="ARBA00022801"/>
    </source>
</evidence>
<dbReference type="AlphaFoldDB" id="A0A1R3W3M8"/>
<evidence type="ECO:0000256" key="1">
    <source>
        <dbReference type="ARBA" id="ARBA00022723"/>
    </source>
</evidence>
<dbReference type="NCBIfam" id="TIGR01490">
    <property type="entry name" value="HAD-SF-IB-hyp1"/>
    <property type="match status" value="1"/>
</dbReference>
<reference evidence="4 5" key="1">
    <citation type="submission" date="2017-01" db="EMBL/GenBank/DDBJ databases">
        <authorList>
            <person name="Mah S.A."/>
            <person name="Swanson W.J."/>
            <person name="Moy G.W."/>
            <person name="Vacquier V.D."/>
        </authorList>
    </citation>
    <scope>NUCLEOTIDE SEQUENCE [LARGE SCALE GENOMIC DNA]</scope>
    <source>
        <strain evidence="4 5">M9</strain>
    </source>
</reference>
<dbReference type="Gene3D" id="1.20.1440.100">
    <property type="entry name" value="SG protein - dephosphorylation function"/>
    <property type="match status" value="1"/>
</dbReference>